<keyword evidence="3" id="KW-0173">Coenzyme A biosynthesis</keyword>
<keyword evidence="3 5" id="KW-0418">Kinase</keyword>
<evidence type="ECO:0000256" key="4">
    <source>
        <dbReference type="NCBIfam" id="TIGR00152"/>
    </source>
</evidence>
<dbReference type="NCBIfam" id="TIGR00152">
    <property type="entry name" value="dephospho-CoA kinase"/>
    <property type="match status" value="1"/>
</dbReference>
<comment type="similarity">
    <text evidence="3">Belongs to the CoaE family.</text>
</comment>
<dbReference type="EC" id="2.7.1.24" evidence="3 4"/>
<dbReference type="GO" id="GO:0004140">
    <property type="term" value="F:dephospho-CoA kinase activity"/>
    <property type="evidence" value="ECO:0007669"/>
    <property type="project" value="UniProtKB-UniRule"/>
</dbReference>
<comment type="subcellular location">
    <subcellularLocation>
        <location evidence="3">Cytoplasm</location>
    </subcellularLocation>
</comment>
<dbReference type="SUPFAM" id="SSF52540">
    <property type="entry name" value="P-loop containing nucleoside triphosphate hydrolases"/>
    <property type="match status" value="1"/>
</dbReference>
<dbReference type="CDD" id="cd02022">
    <property type="entry name" value="DPCK"/>
    <property type="match status" value="1"/>
</dbReference>
<keyword evidence="3" id="KW-0963">Cytoplasm</keyword>
<dbReference type="UniPathway" id="UPA00241">
    <property type="reaction ID" value="UER00356"/>
</dbReference>
<dbReference type="PROSITE" id="PS51219">
    <property type="entry name" value="DPCK"/>
    <property type="match status" value="1"/>
</dbReference>
<dbReference type="InterPro" id="IPR027417">
    <property type="entry name" value="P-loop_NTPase"/>
</dbReference>
<dbReference type="Pfam" id="PF01121">
    <property type="entry name" value="CoaE"/>
    <property type="match status" value="1"/>
</dbReference>
<dbReference type="InterPro" id="IPR001977">
    <property type="entry name" value="Depp_CoAkinase"/>
</dbReference>
<dbReference type="RefSeq" id="WP_118272330.1">
    <property type="nucleotide sequence ID" value="NZ_QSJI01000008.1"/>
</dbReference>
<comment type="caution">
    <text evidence="5">The sequence shown here is derived from an EMBL/GenBank/DDBJ whole genome shotgun (WGS) entry which is preliminary data.</text>
</comment>
<keyword evidence="3 5" id="KW-0808">Transferase</keyword>
<accession>A0A414FUR3</accession>
<dbReference type="GO" id="GO:0015937">
    <property type="term" value="P:coenzyme A biosynthetic process"/>
    <property type="evidence" value="ECO:0007669"/>
    <property type="project" value="UniProtKB-UniRule"/>
</dbReference>
<dbReference type="PANTHER" id="PTHR10695:SF46">
    <property type="entry name" value="BIFUNCTIONAL COENZYME A SYNTHASE-RELATED"/>
    <property type="match status" value="1"/>
</dbReference>
<keyword evidence="2 3" id="KW-0067">ATP-binding</keyword>
<gene>
    <name evidence="3 5" type="primary">coaE</name>
    <name evidence="5" type="ORF">DW787_07665</name>
</gene>
<keyword evidence="1 3" id="KW-0547">Nucleotide-binding</keyword>
<dbReference type="Proteomes" id="UP000286050">
    <property type="component" value="Unassembled WGS sequence"/>
</dbReference>
<evidence type="ECO:0000256" key="3">
    <source>
        <dbReference type="HAMAP-Rule" id="MF_00376"/>
    </source>
</evidence>
<evidence type="ECO:0000313" key="5">
    <source>
        <dbReference type="EMBL" id="RHD54628.1"/>
    </source>
</evidence>
<dbReference type="Gene3D" id="3.40.50.300">
    <property type="entry name" value="P-loop containing nucleotide triphosphate hydrolases"/>
    <property type="match status" value="1"/>
</dbReference>
<comment type="pathway">
    <text evidence="3">Cofactor biosynthesis; coenzyme A biosynthesis; CoA from (R)-pantothenate: step 5/5.</text>
</comment>
<sequence>MPFTLFVIGNIASGKSTACSYLARSGARHLDLDVIAKSLYVPGSAIVDSIAEAFGWDVLDESGEVRSSVLAQRAFVDEGSVHQLNEIVHPVLLDYLSNILLPVPCCSLVVPTPALTVVEISAPVSFTDAFGLADEVIAITAPLGTRRARAIERGMSGSDFDARSDLQPSEDELKMMADTVIDNSVADDTLFRSLDLWLEDRGIRLADGK</sequence>
<feature type="binding site" evidence="3">
    <location>
        <begin position="12"/>
        <end position="17"/>
    </location>
    <ligand>
        <name>ATP</name>
        <dbReference type="ChEBI" id="CHEBI:30616"/>
    </ligand>
</feature>
<organism evidence="5 6">
    <name type="scientific">Collinsella intestinalis</name>
    <dbReference type="NCBI Taxonomy" id="147207"/>
    <lineage>
        <taxon>Bacteria</taxon>
        <taxon>Bacillati</taxon>
        <taxon>Actinomycetota</taxon>
        <taxon>Coriobacteriia</taxon>
        <taxon>Coriobacteriales</taxon>
        <taxon>Coriobacteriaceae</taxon>
        <taxon>Collinsella</taxon>
    </lineage>
</organism>
<dbReference type="PANTHER" id="PTHR10695">
    <property type="entry name" value="DEPHOSPHO-COA KINASE-RELATED"/>
    <property type="match status" value="1"/>
</dbReference>
<evidence type="ECO:0000256" key="1">
    <source>
        <dbReference type="ARBA" id="ARBA00022741"/>
    </source>
</evidence>
<reference evidence="5 6" key="1">
    <citation type="submission" date="2018-08" db="EMBL/GenBank/DDBJ databases">
        <title>A genome reference for cultivated species of the human gut microbiota.</title>
        <authorList>
            <person name="Zou Y."/>
            <person name="Xue W."/>
            <person name="Luo G."/>
        </authorList>
    </citation>
    <scope>NUCLEOTIDE SEQUENCE [LARGE SCALE GENOMIC DNA]</scope>
    <source>
        <strain evidence="5 6">AM30-5LB</strain>
    </source>
</reference>
<dbReference type="GO" id="GO:0005737">
    <property type="term" value="C:cytoplasm"/>
    <property type="evidence" value="ECO:0007669"/>
    <property type="project" value="UniProtKB-SubCell"/>
</dbReference>
<dbReference type="HAMAP" id="MF_00376">
    <property type="entry name" value="Dephospho_CoA_kinase"/>
    <property type="match status" value="1"/>
</dbReference>
<comment type="catalytic activity">
    <reaction evidence="3">
        <text>3'-dephospho-CoA + ATP = ADP + CoA + H(+)</text>
        <dbReference type="Rhea" id="RHEA:18245"/>
        <dbReference type="ChEBI" id="CHEBI:15378"/>
        <dbReference type="ChEBI" id="CHEBI:30616"/>
        <dbReference type="ChEBI" id="CHEBI:57287"/>
        <dbReference type="ChEBI" id="CHEBI:57328"/>
        <dbReference type="ChEBI" id="CHEBI:456216"/>
        <dbReference type="EC" id="2.7.1.24"/>
    </reaction>
</comment>
<name>A0A414FUR3_9ACTN</name>
<evidence type="ECO:0000313" key="6">
    <source>
        <dbReference type="Proteomes" id="UP000286050"/>
    </source>
</evidence>
<evidence type="ECO:0000256" key="2">
    <source>
        <dbReference type="ARBA" id="ARBA00022840"/>
    </source>
</evidence>
<dbReference type="EMBL" id="QSJI01000008">
    <property type="protein sequence ID" value="RHD54628.1"/>
    <property type="molecule type" value="Genomic_DNA"/>
</dbReference>
<protein>
    <recommendedName>
        <fullName evidence="3 4">Dephospho-CoA kinase</fullName>
        <ecNumber evidence="3 4">2.7.1.24</ecNumber>
    </recommendedName>
    <alternativeName>
        <fullName evidence="3">Dephosphocoenzyme A kinase</fullName>
    </alternativeName>
</protein>
<dbReference type="GO" id="GO:0005524">
    <property type="term" value="F:ATP binding"/>
    <property type="evidence" value="ECO:0007669"/>
    <property type="project" value="UniProtKB-UniRule"/>
</dbReference>
<dbReference type="AlphaFoldDB" id="A0A414FUR3"/>
<proteinExistence type="inferred from homology"/>
<comment type="function">
    <text evidence="3">Catalyzes the phosphorylation of the 3'-hydroxyl group of dephosphocoenzyme A to form coenzyme A.</text>
</comment>